<evidence type="ECO:0000313" key="1">
    <source>
        <dbReference type="EMBL" id="CAD8078675.1"/>
    </source>
</evidence>
<dbReference type="AlphaFoldDB" id="A0A8S1MPH7"/>
<keyword evidence="2" id="KW-1185">Reference proteome</keyword>
<organism evidence="1 2">
    <name type="scientific">Paramecium primaurelia</name>
    <dbReference type="NCBI Taxonomy" id="5886"/>
    <lineage>
        <taxon>Eukaryota</taxon>
        <taxon>Sar</taxon>
        <taxon>Alveolata</taxon>
        <taxon>Ciliophora</taxon>
        <taxon>Intramacronucleata</taxon>
        <taxon>Oligohymenophorea</taxon>
        <taxon>Peniculida</taxon>
        <taxon>Parameciidae</taxon>
        <taxon>Paramecium</taxon>
    </lineage>
</organism>
<name>A0A8S1MPH7_PARPR</name>
<dbReference type="Proteomes" id="UP000688137">
    <property type="component" value="Unassembled WGS sequence"/>
</dbReference>
<comment type="caution">
    <text evidence="1">The sequence shown here is derived from an EMBL/GenBank/DDBJ whole genome shotgun (WGS) entry which is preliminary data.</text>
</comment>
<dbReference type="EMBL" id="CAJJDM010000061">
    <property type="protein sequence ID" value="CAD8078675.1"/>
    <property type="molecule type" value="Genomic_DNA"/>
</dbReference>
<protein>
    <submittedName>
        <fullName evidence="1">Uncharacterized protein</fullName>
    </submittedName>
</protein>
<accession>A0A8S1MPH7</accession>
<proteinExistence type="predicted"/>
<dbReference type="OMA" id="KKWIMRI"/>
<evidence type="ECO:0000313" key="2">
    <source>
        <dbReference type="Proteomes" id="UP000688137"/>
    </source>
</evidence>
<dbReference type="CDD" id="cd06093">
    <property type="entry name" value="PX_domain"/>
    <property type="match status" value="1"/>
</dbReference>
<sequence length="172" mass="20515">MNKGLTLSYSKQSTKLNLDQSTNQTDSPILQFLEKQKKRNIFYIGFRVVAVQIQLKHAYYLIEVNEYGKKWIMRIRFSQLIKFKKNLCKKYQIKLTLSSNFVFNQLSPDNMKKRAQKIQSFLNQIGVQIIQIYKRNFMILNSSYCQQFLQEQKCLGEMLIDYTEEENLQLQS</sequence>
<reference evidence="1" key="1">
    <citation type="submission" date="2021-01" db="EMBL/GenBank/DDBJ databases">
        <authorList>
            <consortium name="Genoscope - CEA"/>
            <person name="William W."/>
        </authorList>
    </citation>
    <scope>NUCLEOTIDE SEQUENCE</scope>
</reference>
<gene>
    <name evidence="1" type="ORF">PPRIM_AZ9-3.1.T0600194</name>
</gene>